<dbReference type="SUPFAM" id="SSF51604">
    <property type="entry name" value="Enolase C-terminal domain-like"/>
    <property type="match status" value="1"/>
</dbReference>
<dbReference type="Gene3D" id="3.20.20.120">
    <property type="entry name" value="Enolase-like C-terminal domain"/>
    <property type="match status" value="1"/>
</dbReference>
<dbReference type="RefSeq" id="XP_033769495.1">
    <property type="nucleotide sequence ID" value="XM_033913604.1"/>
</dbReference>
<dbReference type="VEuPathDB" id="FungiDB:SPAR_O04910"/>
<dbReference type="EC" id="4.2.1.11" evidence="3"/>
<dbReference type="Pfam" id="PF00113">
    <property type="entry name" value="Enolase_C"/>
    <property type="match status" value="1"/>
</dbReference>
<evidence type="ECO:0000259" key="6">
    <source>
        <dbReference type="SMART" id="SM01192"/>
    </source>
</evidence>
<reference evidence="7" key="2">
    <citation type="submission" date="2020-01" db="EMBL/GenBank/DDBJ databases">
        <title>Population-level Yeast Reference Genomes.</title>
        <authorList>
            <person name="Yue J.-X."/>
        </authorList>
    </citation>
    <scope>NUCLEOTIDE SEQUENCE</scope>
    <source>
        <strain evidence="7">CBS432</strain>
    </source>
</reference>
<dbReference type="GO" id="GO:0000287">
    <property type="term" value="F:magnesium ion binding"/>
    <property type="evidence" value="ECO:0007669"/>
    <property type="project" value="InterPro"/>
</dbReference>
<evidence type="ECO:0000256" key="1">
    <source>
        <dbReference type="ARBA" id="ARBA00005031"/>
    </source>
</evidence>
<evidence type="ECO:0000256" key="4">
    <source>
        <dbReference type="ARBA" id="ARBA00023152"/>
    </source>
</evidence>
<sequence length="179" mass="19186">MVVPNAGGSLAIQEFKIAPVGAQGFAGAMRMGSEIYHYLKVLAKEQYEASAGNVGDEGGIAPDIGSADDALDMIATAINACGYEGRVKIGIDSALAVFFNDGKYDSNFKNPSFDPCKWLSAAQLAEYYRSLLKKYPLISFKTLMLKTIGLHGLLSLRLPMFRLSQMTSRAPIGLGSPVL</sequence>
<dbReference type="UniPathway" id="UPA00109">
    <property type="reaction ID" value="UER00187"/>
</dbReference>
<name>A0A8B8V0E9_SACPA</name>
<dbReference type="GeneID" id="54633920"/>
<reference evidence="7" key="1">
    <citation type="journal article" date="2017" name="Nat. Genet.">
        <title>Contrasting evolutionary genome dynamics between domesticated and wild yeasts.</title>
        <authorList>
            <person name="Yue J.X."/>
            <person name="Li J."/>
            <person name="Aigrain L."/>
            <person name="Hallin J."/>
            <person name="Persson K."/>
            <person name="Oliver K."/>
            <person name="Bergstrom A."/>
            <person name="Coupland P."/>
            <person name="Warringer J."/>
            <person name="Lagomarsino M.C."/>
            <person name="Fischer G."/>
            <person name="Durbin R."/>
            <person name="Liti G."/>
        </authorList>
    </citation>
    <scope>NUCLEOTIDE SEQUENCE</scope>
    <source>
        <strain evidence="7">CBS432</strain>
    </source>
</reference>
<proteinExistence type="inferred from homology"/>
<comment type="pathway">
    <text evidence="1">Carbohydrate degradation; glycolysis; pyruvate from D-glyceraldehyde 3-phosphate: step 4/5.</text>
</comment>
<accession>A0A8B8V0E9</accession>
<feature type="domain" description="Enolase C-terminal TIM barrel" evidence="6">
    <location>
        <begin position="1"/>
        <end position="179"/>
    </location>
</feature>
<protein>
    <recommendedName>
        <fullName evidence="3">phosphopyruvate hydratase</fullName>
        <ecNumber evidence="3">4.2.1.11</ecNumber>
    </recommendedName>
</protein>
<dbReference type="GO" id="GO:0006096">
    <property type="term" value="P:glycolytic process"/>
    <property type="evidence" value="ECO:0007669"/>
    <property type="project" value="UniProtKB-UniPathway"/>
</dbReference>
<dbReference type="GO" id="GO:0000015">
    <property type="term" value="C:phosphopyruvate hydratase complex"/>
    <property type="evidence" value="ECO:0007669"/>
    <property type="project" value="InterPro"/>
</dbReference>
<evidence type="ECO:0000256" key="3">
    <source>
        <dbReference type="ARBA" id="ARBA00012058"/>
    </source>
</evidence>
<evidence type="ECO:0000256" key="2">
    <source>
        <dbReference type="ARBA" id="ARBA00009604"/>
    </source>
</evidence>
<keyword evidence="4" id="KW-0324">Glycolysis</keyword>
<comment type="similarity">
    <text evidence="2">Belongs to the enolase family.</text>
</comment>
<dbReference type="InterPro" id="IPR020810">
    <property type="entry name" value="Enolase_C"/>
</dbReference>
<dbReference type="KEGG" id="spao:SPAR_O04910"/>
<gene>
    <name evidence="7" type="ORF">SPAR_O04910</name>
</gene>
<dbReference type="OrthoDB" id="1739814at2759"/>
<dbReference type="GO" id="GO:0004634">
    <property type="term" value="F:phosphopyruvate hydratase activity"/>
    <property type="evidence" value="ECO:0007669"/>
    <property type="project" value="UniProtKB-EC"/>
</dbReference>
<dbReference type="InterPro" id="IPR036849">
    <property type="entry name" value="Enolase-like_C_sf"/>
</dbReference>
<organism evidence="7">
    <name type="scientific">Saccharomyces paradoxus</name>
    <name type="common">Yeast</name>
    <name type="synonym">Saccharomyces douglasii</name>
    <dbReference type="NCBI Taxonomy" id="27291"/>
    <lineage>
        <taxon>Eukaryota</taxon>
        <taxon>Fungi</taxon>
        <taxon>Dikarya</taxon>
        <taxon>Ascomycota</taxon>
        <taxon>Saccharomycotina</taxon>
        <taxon>Saccharomycetes</taxon>
        <taxon>Saccharomycetales</taxon>
        <taxon>Saccharomycetaceae</taxon>
        <taxon>Saccharomyces</taxon>
    </lineage>
</organism>
<dbReference type="PANTHER" id="PTHR11902">
    <property type="entry name" value="ENOLASE"/>
    <property type="match status" value="1"/>
</dbReference>
<reference evidence="7" key="4">
    <citation type="submission" date="2025-08" db="UniProtKB">
        <authorList>
            <consortium name="RefSeq"/>
        </authorList>
    </citation>
    <scope>IDENTIFICATION</scope>
    <source>
        <strain evidence="7">CBS432</strain>
    </source>
</reference>
<dbReference type="InterPro" id="IPR000941">
    <property type="entry name" value="Enolase"/>
</dbReference>
<dbReference type="PANTHER" id="PTHR11902:SF1">
    <property type="entry name" value="ENOLASE"/>
    <property type="match status" value="1"/>
</dbReference>
<keyword evidence="5" id="KW-0456">Lyase</keyword>
<evidence type="ECO:0000313" key="7">
    <source>
        <dbReference type="RefSeq" id="XP_033769495.1"/>
    </source>
</evidence>
<dbReference type="SMART" id="SM01192">
    <property type="entry name" value="Enolase_C"/>
    <property type="match status" value="1"/>
</dbReference>
<reference evidence="7" key="3">
    <citation type="submission" date="2025-07" db="EMBL/GenBank/DDBJ databases">
        <authorList>
            <consortium name="NCBI Genome Project"/>
        </authorList>
    </citation>
    <scope>NUCLEOTIDE SEQUENCE</scope>
    <source>
        <strain evidence="7">CBS432</strain>
    </source>
</reference>
<dbReference type="AlphaFoldDB" id="A0A8B8V0E9"/>
<evidence type="ECO:0000256" key="5">
    <source>
        <dbReference type="ARBA" id="ARBA00023239"/>
    </source>
</evidence>